<dbReference type="EMBL" id="JBHRZO010000016">
    <property type="protein sequence ID" value="MFC3847615.1"/>
    <property type="molecule type" value="Genomic_DNA"/>
</dbReference>
<reference evidence="3" key="1">
    <citation type="journal article" date="2019" name="Int. J. Syst. Evol. Microbiol.">
        <title>The Global Catalogue of Microorganisms (GCM) 10K type strain sequencing project: providing services to taxonomists for standard genome sequencing and annotation.</title>
        <authorList>
            <consortium name="The Broad Institute Genomics Platform"/>
            <consortium name="The Broad Institute Genome Sequencing Center for Infectious Disease"/>
            <person name="Wu L."/>
            <person name="Ma J."/>
        </authorList>
    </citation>
    <scope>NUCLEOTIDE SEQUENCE [LARGE SCALE GENOMIC DNA]</scope>
    <source>
        <strain evidence="3">CCUG 53816</strain>
    </source>
</reference>
<protein>
    <submittedName>
        <fullName evidence="2">Uncharacterized protein</fullName>
    </submittedName>
</protein>
<dbReference type="Proteomes" id="UP001595783">
    <property type="component" value="Unassembled WGS sequence"/>
</dbReference>
<evidence type="ECO:0000313" key="3">
    <source>
        <dbReference type="Proteomes" id="UP001595783"/>
    </source>
</evidence>
<evidence type="ECO:0000313" key="2">
    <source>
        <dbReference type="EMBL" id="MFC3847615.1"/>
    </source>
</evidence>
<feature type="transmembrane region" description="Helical" evidence="1">
    <location>
        <begin position="7"/>
        <end position="27"/>
    </location>
</feature>
<keyword evidence="1" id="KW-0812">Transmembrane</keyword>
<evidence type="ECO:0000256" key="1">
    <source>
        <dbReference type="SAM" id="Phobius"/>
    </source>
</evidence>
<keyword evidence="1" id="KW-1133">Transmembrane helix</keyword>
<keyword evidence="3" id="KW-1185">Reference proteome</keyword>
<organism evidence="2 3">
    <name type="scientific">Helicobacter baculiformis</name>
    <dbReference type="NCBI Taxonomy" id="427351"/>
    <lineage>
        <taxon>Bacteria</taxon>
        <taxon>Pseudomonadati</taxon>
        <taxon>Campylobacterota</taxon>
        <taxon>Epsilonproteobacteria</taxon>
        <taxon>Campylobacterales</taxon>
        <taxon>Helicobacteraceae</taxon>
        <taxon>Helicobacter</taxon>
    </lineage>
</organism>
<keyword evidence="1" id="KW-0472">Membrane</keyword>
<accession>A0ABV7ZHJ7</accession>
<dbReference type="RefSeq" id="WP_104753014.1">
    <property type="nucleotide sequence ID" value="NZ_FZMF01000074.1"/>
</dbReference>
<proteinExistence type="predicted"/>
<sequence>MKKHVIWPWFVIPSFLGIALLSFWFIARLYHVPPKSASFPLEKEAFYQASQSLYDSILKAVKKASKEAICDHGVDTAYYDANVISDHAKTWIKLATQMVDALPTIKQIQASLPKALATRIRSFEILHAFLLVRYKIQDVDCYSNVHSSVYDDDEDFDPPEVFDPEPLNKEALLENFSTSLKLVYALLIQSAQQGLDVNAYLHFQQTSIPKPKGFEAEDFLKDRNLASANPTIFAQLKTLYSSARPIPGLSLYSIDLGHYTGQAYYDEMFKPLGLDVEFFQALSQYYMAALYVRADGLDEIANQAKPLEQTLKNFPHLCFNTTLSKEMKGACRDVLARPNAHLQEYLRAFRLIAFNDQPCLYLTPQNTIQTFRSKNPLCRALQAHPPQVGAPLPKDLMAAFQNSQDFLKNAWNSPVDKDDNPHPPSKWFLTLQQHIRAILQATPLASLQDSKWAYLLDYESLHLLALLQGSIAQFNPSGVYMEPLLFLASTPAPLLAQKYMRLLDFIYTPLIQAHQQWLNPNAYLGDLKTYYNPTRVCETKDACALPADIPPSPWLEDFKSAQLAWDLIQDKDKFYPPFDMRDWRMRWYDAKARWLKNLSANQQQALKLWDLHYRARVEAFFYSKDYDIDTLKHPENLSAWWLRTNLTPCFAPQYLSPASVQNCQHIFNTQSFSPSAYRDYLTNFRLLSVGNSPCLYLHTKDQLRGFNPKTPLCKALQAWALYSPPKAIILPPLFLQSLETMRTRLEEALQKAYQEDSICKRDRAYFLQGVLPQLEQQAQSALESLPLLANFKPNNDKEKALLKRIQQQAMSLLFALLEGGSKDNCPKSPPTPTKQIAQTFMRALNFIYQPLMRARTQGLDVVWYVHTLARIQEFQCAEGCKDLDKRMQGVANDRSVSGNIYDGRIAYTIYQDFDLISLIYDFIMGKPNPHLGYNLLNALKIARTAPPQQNDSKQGDRIFIFSLDKNLDMHFLGSTNDNQALDLSKEGIATMMDQQKPLRPVNFFALRRVAQFLENQGILDIDRNDDLYNTSVLYNSLTFFSRYPGACLRPEYLRVSTQSQCVQIFKSERYDVATLKEYLQNYIMVSLQGVPCLYLDKNKQIKGLGSSSKLCQSLLKPLSQKGWFYHDEGH</sequence>
<name>A0ABV7ZHJ7_9HELI</name>
<comment type="caution">
    <text evidence="2">The sequence shown here is derived from an EMBL/GenBank/DDBJ whole genome shotgun (WGS) entry which is preliminary data.</text>
</comment>
<gene>
    <name evidence="2" type="ORF">ACFOPX_03580</name>
</gene>